<name>A0ABT5XRQ1_9FLAO</name>
<keyword evidence="2" id="KW-1185">Reference proteome</keyword>
<reference evidence="1 2" key="1">
    <citation type="submission" date="2023-03" db="EMBL/GenBank/DDBJ databases">
        <title>Muricauda XX sp. nov. and Muricauda XXX sp. nov., two novel species isolated from Okinawa Trough.</title>
        <authorList>
            <person name="Cao W."/>
            <person name="Deng X."/>
        </authorList>
    </citation>
    <scope>NUCLEOTIDE SEQUENCE [LARGE SCALE GENOMIC DNA]</scope>
    <source>
        <strain evidence="1 2">81s02</strain>
    </source>
</reference>
<evidence type="ECO:0000313" key="1">
    <source>
        <dbReference type="EMBL" id="MDF0708266.1"/>
    </source>
</evidence>
<proteinExistence type="predicted"/>
<organism evidence="1 2">
    <name type="scientific">Flagellimonas okinawensis</name>
    <dbReference type="NCBI Taxonomy" id="3031324"/>
    <lineage>
        <taxon>Bacteria</taxon>
        <taxon>Pseudomonadati</taxon>
        <taxon>Bacteroidota</taxon>
        <taxon>Flavobacteriia</taxon>
        <taxon>Flavobacteriales</taxon>
        <taxon>Flavobacteriaceae</taxon>
        <taxon>Flagellimonas</taxon>
    </lineage>
</organism>
<evidence type="ECO:0000313" key="2">
    <source>
        <dbReference type="Proteomes" id="UP001217083"/>
    </source>
</evidence>
<protein>
    <recommendedName>
        <fullName evidence="3">DUF1963 domain-containing protein</fullName>
    </recommendedName>
</protein>
<comment type="caution">
    <text evidence="1">The sequence shown here is derived from an EMBL/GenBank/DDBJ whole genome shotgun (WGS) entry which is preliminary data.</text>
</comment>
<dbReference type="Proteomes" id="UP001217083">
    <property type="component" value="Unassembled WGS sequence"/>
</dbReference>
<accession>A0ABT5XRQ1</accession>
<dbReference type="EMBL" id="JARFVA010000005">
    <property type="protein sequence ID" value="MDF0708266.1"/>
    <property type="molecule type" value="Genomic_DNA"/>
</dbReference>
<gene>
    <name evidence="1" type="ORF">PY091_13660</name>
</gene>
<evidence type="ECO:0008006" key="3">
    <source>
        <dbReference type="Google" id="ProtNLM"/>
    </source>
</evidence>
<dbReference type="RefSeq" id="WP_275650215.1">
    <property type="nucleotide sequence ID" value="NZ_JARFVA010000005.1"/>
</dbReference>
<sequence>MKIPEIKLIPNPKTQDAREALGFEWNEVAGTRHKLGGEPDGITEEQFPNCDSCKNPMSFYAQIDSIGDKYNLADCMVIHQFVCFDCFEVACQLNQTKV</sequence>